<dbReference type="AlphaFoldDB" id="A0A167HPI9"/>
<sequence>MDPMCGWCFGFQPELEQFLSNYPAAENNWVMGGLAPDTDQPMPEELRQTISSYWYEIEKKSQVIFNHDYWQLNTPYRATYLACRAVIAAERLQENSAQKMAKAIQSAYYQQAKNPSLQETLVACAYSIEIDGDEFLKALNYQETEVLFQQHLSITQQLRVSGFPALFYINEENQAYPLTLGFCHAALLEQRFSHIIEN</sequence>
<evidence type="ECO:0000313" key="2">
    <source>
        <dbReference type="Proteomes" id="UP000076587"/>
    </source>
</evidence>
<dbReference type="Pfam" id="PF13743">
    <property type="entry name" value="Thioredoxin_5"/>
    <property type="match status" value="1"/>
</dbReference>
<dbReference type="PANTHER" id="PTHR13887:SF54">
    <property type="entry name" value="DSBA FAMILY PROTEIN"/>
    <property type="match status" value="1"/>
</dbReference>
<evidence type="ECO:0000313" key="1">
    <source>
        <dbReference type="EMBL" id="KZN58359.1"/>
    </source>
</evidence>
<dbReference type="PATRIC" id="fig|1365253.3.peg.333"/>
<dbReference type="InterPro" id="IPR036249">
    <property type="entry name" value="Thioredoxin-like_sf"/>
</dbReference>
<comment type="caution">
    <text evidence="1">The sequence shown here is derived from an EMBL/GenBank/DDBJ whole genome shotgun (WGS) entry which is preliminary data.</text>
</comment>
<evidence type="ECO:0008006" key="3">
    <source>
        <dbReference type="Google" id="ProtNLM"/>
    </source>
</evidence>
<accession>A0A167HPI9</accession>
<reference evidence="1 2" key="1">
    <citation type="submission" date="2013-07" db="EMBL/GenBank/DDBJ databases">
        <title>Comparative Genomic and Metabolomic Analysis of Twelve Strains of Pseudoalteromonas luteoviolacea.</title>
        <authorList>
            <person name="Vynne N.G."/>
            <person name="Mansson M."/>
            <person name="Gram L."/>
        </authorList>
    </citation>
    <scope>NUCLEOTIDE SEQUENCE [LARGE SCALE GENOMIC DNA]</scope>
    <source>
        <strain evidence="1 2">NCIMB 1942</strain>
    </source>
</reference>
<dbReference type="Gene3D" id="3.40.30.10">
    <property type="entry name" value="Glutaredoxin"/>
    <property type="match status" value="1"/>
</dbReference>
<proteinExistence type="predicted"/>
<protein>
    <recommendedName>
        <fullName evidence="3">DSBA-like thioredoxin domain-containing protein</fullName>
    </recommendedName>
</protein>
<dbReference type="Proteomes" id="UP000076587">
    <property type="component" value="Unassembled WGS sequence"/>
</dbReference>
<dbReference type="Gene3D" id="1.10.472.60">
    <property type="entry name" value="putative protein disulfide isomerase domain"/>
    <property type="match status" value="1"/>
</dbReference>
<organism evidence="1 2">
    <name type="scientific">Pseudoalteromonas luteoviolacea NCIMB 1942</name>
    <dbReference type="NCBI Taxonomy" id="1365253"/>
    <lineage>
        <taxon>Bacteria</taxon>
        <taxon>Pseudomonadati</taxon>
        <taxon>Pseudomonadota</taxon>
        <taxon>Gammaproteobacteria</taxon>
        <taxon>Alteromonadales</taxon>
        <taxon>Pseudoalteromonadaceae</taxon>
        <taxon>Pseudoalteromonas</taxon>
    </lineage>
</organism>
<dbReference type="PANTHER" id="PTHR13887">
    <property type="entry name" value="GLUTATHIONE S-TRANSFERASE KAPPA"/>
    <property type="match status" value="1"/>
</dbReference>
<dbReference type="EMBL" id="AUXT01000012">
    <property type="protein sequence ID" value="KZN58359.1"/>
    <property type="molecule type" value="Genomic_DNA"/>
</dbReference>
<name>A0A167HPI9_9GAMM</name>
<dbReference type="SUPFAM" id="SSF52833">
    <property type="entry name" value="Thioredoxin-like"/>
    <property type="match status" value="1"/>
</dbReference>
<dbReference type="CDD" id="cd03025">
    <property type="entry name" value="DsbA_FrnE_like"/>
    <property type="match status" value="1"/>
</dbReference>
<gene>
    <name evidence="1" type="ORF">N482_22505</name>
</gene>